<dbReference type="AlphaFoldDB" id="A0A086JTM2"/>
<feature type="compositionally biased region" description="Low complexity" evidence="5">
    <location>
        <begin position="176"/>
        <end position="187"/>
    </location>
</feature>
<dbReference type="PANTHER" id="PTHR21107:SF2">
    <property type="entry name" value="CYTOCHROME C OXIDASE ASSEMBLY PROTEIN COX19"/>
    <property type="match status" value="1"/>
</dbReference>
<evidence type="ECO:0000313" key="6">
    <source>
        <dbReference type="EMBL" id="KFG35490.1"/>
    </source>
</evidence>
<gene>
    <name evidence="6" type="ORF">TGDOM2_254260</name>
</gene>
<dbReference type="Proteomes" id="UP000028837">
    <property type="component" value="Unassembled WGS sequence"/>
</dbReference>
<evidence type="ECO:0000256" key="4">
    <source>
        <dbReference type="ARBA" id="ARBA00038223"/>
    </source>
</evidence>
<reference evidence="6 7" key="1">
    <citation type="submission" date="2014-02" db="EMBL/GenBank/DDBJ databases">
        <authorList>
            <person name="Sibley D."/>
            <person name="Venepally P."/>
            <person name="Karamycheva S."/>
            <person name="Hadjithomas M."/>
            <person name="Khan A."/>
            <person name="Brunk B."/>
            <person name="Roos D."/>
            <person name="Caler E."/>
            <person name="Lorenzi H."/>
        </authorList>
    </citation>
    <scope>NUCLEOTIDE SEQUENCE [LARGE SCALE GENOMIC DNA]</scope>
    <source>
        <strain evidence="6 7">GAB2-2007-GAL-DOM2</strain>
    </source>
</reference>
<evidence type="ECO:0000256" key="2">
    <source>
        <dbReference type="ARBA" id="ARBA00022490"/>
    </source>
</evidence>
<evidence type="ECO:0000256" key="3">
    <source>
        <dbReference type="ARBA" id="ARBA00023157"/>
    </source>
</evidence>
<dbReference type="PANTHER" id="PTHR21107">
    <property type="entry name" value="CYTOCHROME C OXIDASE ASSEMBLY PROTEIN COX19"/>
    <property type="match status" value="1"/>
</dbReference>
<feature type="compositionally biased region" description="Basic and acidic residues" evidence="5">
    <location>
        <begin position="108"/>
        <end position="120"/>
    </location>
</feature>
<comment type="similarity">
    <text evidence="4">Belongs to the COX19 family.</text>
</comment>
<accession>A0A086JTM2</accession>
<dbReference type="InterPro" id="IPR051383">
    <property type="entry name" value="COX19"/>
</dbReference>
<comment type="subcellular location">
    <subcellularLocation>
        <location evidence="1">Cytoplasm</location>
    </subcellularLocation>
</comment>
<dbReference type="GO" id="GO:0005758">
    <property type="term" value="C:mitochondrial intermembrane space"/>
    <property type="evidence" value="ECO:0007669"/>
    <property type="project" value="TreeGrafter"/>
</dbReference>
<feature type="region of interest" description="Disordered" evidence="5">
    <location>
        <begin position="99"/>
        <end position="206"/>
    </location>
</feature>
<dbReference type="OrthoDB" id="268594at2759"/>
<sequence length="256" mass="28000">MSSLALYQSHGKPRPPAKGSFPIDHLGECTDVKKKYLACLSRRQQVAPRADAEGASTSLSEAAERKWDHLPCRRYAQEYLQCRMQHNLMAAEDMTALGFKNGQPAETGDPRPQAEFRRPPSPESCGKPPALQVTPSSLTAPAPSLRSPGLTLSRGLLPRRDDRSRTTSEVSCSGIEGKSAGASAPGAEAEEQPKKREKKTRVKTKEDEGFVAGCGAIRPYTERGFFGRIFARYSWSGDFFKALYVNVGGALRSPDR</sequence>
<feature type="region of interest" description="Disordered" evidence="5">
    <location>
        <begin position="1"/>
        <end position="22"/>
    </location>
</feature>
<dbReference type="GO" id="GO:0033617">
    <property type="term" value="P:mitochondrial respiratory chain complex IV assembly"/>
    <property type="evidence" value="ECO:0007669"/>
    <property type="project" value="TreeGrafter"/>
</dbReference>
<dbReference type="EMBL" id="AHZU02001163">
    <property type="protein sequence ID" value="KFG35490.1"/>
    <property type="molecule type" value="Genomic_DNA"/>
</dbReference>
<comment type="caution">
    <text evidence="6">The sequence shown here is derived from an EMBL/GenBank/DDBJ whole genome shotgun (WGS) entry which is preliminary data.</text>
</comment>
<dbReference type="VEuPathDB" id="ToxoDB:TGDOM2_254260"/>
<keyword evidence="3" id="KW-1015">Disulfide bond</keyword>
<proteinExistence type="inferred from homology"/>
<evidence type="ECO:0000313" key="7">
    <source>
        <dbReference type="Proteomes" id="UP000028837"/>
    </source>
</evidence>
<protein>
    <submittedName>
        <fullName evidence="6">COX19 cytochrome c oxidase assembly family protein</fullName>
    </submittedName>
</protein>
<keyword evidence="2" id="KW-0963">Cytoplasm</keyword>
<name>A0A086JTM2_TOXGO</name>
<evidence type="ECO:0000256" key="5">
    <source>
        <dbReference type="SAM" id="MobiDB-lite"/>
    </source>
</evidence>
<organism evidence="6 7">
    <name type="scientific">Toxoplasma gondii GAB2-2007-GAL-DOM2</name>
    <dbReference type="NCBI Taxonomy" id="1130820"/>
    <lineage>
        <taxon>Eukaryota</taxon>
        <taxon>Sar</taxon>
        <taxon>Alveolata</taxon>
        <taxon>Apicomplexa</taxon>
        <taxon>Conoidasida</taxon>
        <taxon>Coccidia</taxon>
        <taxon>Eucoccidiorida</taxon>
        <taxon>Eimeriorina</taxon>
        <taxon>Sarcocystidae</taxon>
        <taxon>Toxoplasma</taxon>
    </lineage>
</organism>
<evidence type="ECO:0000256" key="1">
    <source>
        <dbReference type="ARBA" id="ARBA00004496"/>
    </source>
</evidence>